<evidence type="ECO:0000256" key="1">
    <source>
        <dbReference type="SAM" id="MobiDB-lite"/>
    </source>
</evidence>
<dbReference type="SUPFAM" id="SSF49265">
    <property type="entry name" value="Fibronectin type III"/>
    <property type="match status" value="1"/>
</dbReference>
<feature type="region of interest" description="Disordered" evidence="1">
    <location>
        <begin position="1"/>
        <end position="124"/>
    </location>
</feature>
<feature type="region of interest" description="Disordered" evidence="1">
    <location>
        <begin position="146"/>
        <end position="192"/>
    </location>
</feature>
<dbReference type="GO" id="GO:0006334">
    <property type="term" value="P:nucleosome assembly"/>
    <property type="evidence" value="ECO:0007669"/>
    <property type="project" value="InterPro"/>
</dbReference>
<protein>
    <submittedName>
        <fullName evidence="3">Unannotated protein</fullName>
    </submittedName>
</protein>
<accession>A0A6J6GY47</accession>
<proteinExistence type="predicted"/>
<dbReference type="GO" id="GO:0030527">
    <property type="term" value="F:structural constituent of chromatin"/>
    <property type="evidence" value="ECO:0007669"/>
    <property type="project" value="InterPro"/>
</dbReference>
<dbReference type="GO" id="GO:0003677">
    <property type="term" value="F:DNA binding"/>
    <property type="evidence" value="ECO:0007669"/>
    <property type="project" value="InterPro"/>
</dbReference>
<feature type="compositionally biased region" description="Low complexity" evidence="1">
    <location>
        <begin position="165"/>
        <end position="191"/>
    </location>
</feature>
<feature type="compositionally biased region" description="Low complexity" evidence="1">
    <location>
        <begin position="100"/>
        <end position="119"/>
    </location>
</feature>
<gene>
    <name evidence="3" type="ORF">UFOPK1856_00106</name>
</gene>
<dbReference type="PROSITE" id="PS50853">
    <property type="entry name" value="FN3"/>
    <property type="match status" value="1"/>
</dbReference>
<feature type="domain" description="Fibronectin type-III" evidence="2">
    <location>
        <begin position="189"/>
        <end position="280"/>
    </location>
</feature>
<dbReference type="EMBL" id="CAEZUV010000006">
    <property type="protein sequence ID" value="CAB4605310.1"/>
    <property type="molecule type" value="Genomic_DNA"/>
</dbReference>
<dbReference type="Gene3D" id="2.60.40.10">
    <property type="entry name" value="Immunoglobulins"/>
    <property type="match status" value="1"/>
</dbReference>
<dbReference type="GO" id="GO:0000786">
    <property type="term" value="C:nucleosome"/>
    <property type="evidence" value="ECO:0007669"/>
    <property type="project" value="InterPro"/>
</dbReference>
<evidence type="ECO:0000313" key="3">
    <source>
        <dbReference type="EMBL" id="CAB4605310.1"/>
    </source>
</evidence>
<sequence>MAVKKKSAAKKAAPKKAAKKTTAKKSPAKKTAAKKSVAKKKTAKKAVAKKTTAKKAVAKKKTTKKAAPKKAAKKSSAKKSASSKFVVPPVPTTGSARVNVSTTPVAPKAAAKSAPSAAPRQGSSSKTLLAVLVGVVLLGAIVISNSGKDNDDSTPAAEPTMSESAEPTATEEAAPETPAATDAATTGEAPTRFIGNWKDSSKAVMVITWKAPAGDVTGYKVETRSNQGAWNVVSEVSGTTYAAEFAKKSEDGSTSFRVSAVYADGSLGVAKAFGFAGQFE</sequence>
<feature type="compositionally biased region" description="Basic residues" evidence="1">
    <location>
        <begin position="1"/>
        <end position="77"/>
    </location>
</feature>
<dbReference type="PRINTS" id="PR00624">
    <property type="entry name" value="HISTONEH5"/>
</dbReference>
<dbReference type="InterPro" id="IPR036116">
    <property type="entry name" value="FN3_sf"/>
</dbReference>
<evidence type="ECO:0000259" key="2">
    <source>
        <dbReference type="PROSITE" id="PS50853"/>
    </source>
</evidence>
<dbReference type="InterPro" id="IPR013783">
    <property type="entry name" value="Ig-like_fold"/>
</dbReference>
<dbReference type="AlphaFoldDB" id="A0A6J6GY47"/>
<dbReference type="InterPro" id="IPR005819">
    <property type="entry name" value="H1/H5"/>
</dbReference>
<name>A0A6J6GY47_9ZZZZ</name>
<reference evidence="3" key="1">
    <citation type="submission" date="2020-05" db="EMBL/GenBank/DDBJ databases">
        <authorList>
            <person name="Chiriac C."/>
            <person name="Salcher M."/>
            <person name="Ghai R."/>
            <person name="Kavagutti S V."/>
        </authorList>
    </citation>
    <scope>NUCLEOTIDE SEQUENCE</scope>
</reference>
<dbReference type="InterPro" id="IPR003961">
    <property type="entry name" value="FN3_dom"/>
</dbReference>
<organism evidence="3">
    <name type="scientific">freshwater metagenome</name>
    <dbReference type="NCBI Taxonomy" id="449393"/>
    <lineage>
        <taxon>unclassified sequences</taxon>
        <taxon>metagenomes</taxon>
        <taxon>ecological metagenomes</taxon>
    </lineage>
</organism>